<feature type="domain" description="Myb/SANT-like DNA-binding" evidence="2">
    <location>
        <begin position="103"/>
        <end position="168"/>
    </location>
</feature>
<dbReference type="AlphaFoldDB" id="A0AAV4FL68"/>
<dbReference type="Pfam" id="PF13873">
    <property type="entry name" value="Myb_DNA-bind_5"/>
    <property type="match status" value="1"/>
</dbReference>
<comment type="caution">
    <text evidence="3">The sequence shown here is derived from an EMBL/GenBank/DDBJ whole genome shotgun (WGS) entry which is preliminary data.</text>
</comment>
<evidence type="ECO:0000259" key="2">
    <source>
        <dbReference type="Pfam" id="PF13873"/>
    </source>
</evidence>
<gene>
    <name evidence="3" type="ORF">ElyMa_003866800</name>
</gene>
<feature type="compositionally biased region" description="Basic and acidic residues" evidence="1">
    <location>
        <begin position="33"/>
        <end position="43"/>
    </location>
</feature>
<evidence type="ECO:0000256" key="1">
    <source>
        <dbReference type="SAM" id="MobiDB-lite"/>
    </source>
</evidence>
<accession>A0AAV4FL68</accession>
<dbReference type="Proteomes" id="UP000762676">
    <property type="component" value="Unassembled WGS sequence"/>
</dbReference>
<dbReference type="EMBL" id="BMAT01007889">
    <property type="protein sequence ID" value="GFR73428.1"/>
    <property type="molecule type" value="Genomic_DNA"/>
</dbReference>
<sequence>MITSTVNSGTHEHDEAYSEEAEDCVPSSTNSDSSEHKSNSSVNHQEEIKLLNLKDKIRFYQQSQKHLQRKVKCLQAIKTTANDGKADIKYSSILMATKVKRARKANFSDRECIKLLEIVNANIDKLTNNNNTLRANADKKSVWKMASQELSAMSLVQRDEEDCCKKWRVSSLIGPTVTLCL</sequence>
<proteinExistence type="predicted"/>
<evidence type="ECO:0000313" key="3">
    <source>
        <dbReference type="EMBL" id="GFR73428.1"/>
    </source>
</evidence>
<feature type="region of interest" description="Disordered" evidence="1">
    <location>
        <begin position="1"/>
        <end position="43"/>
    </location>
</feature>
<evidence type="ECO:0000313" key="4">
    <source>
        <dbReference type="Proteomes" id="UP000762676"/>
    </source>
</evidence>
<protein>
    <recommendedName>
        <fullName evidence="2">Myb/SANT-like DNA-binding domain-containing protein</fullName>
    </recommendedName>
</protein>
<dbReference type="InterPro" id="IPR028002">
    <property type="entry name" value="Myb_DNA-bind_5"/>
</dbReference>
<keyword evidence="4" id="KW-1185">Reference proteome</keyword>
<name>A0AAV4FL68_9GAST</name>
<organism evidence="3 4">
    <name type="scientific">Elysia marginata</name>
    <dbReference type="NCBI Taxonomy" id="1093978"/>
    <lineage>
        <taxon>Eukaryota</taxon>
        <taxon>Metazoa</taxon>
        <taxon>Spiralia</taxon>
        <taxon>Lophotrochozoa</taxon>
        <taxon>Mollusca</taxon>
        <taxon>Gastropoda</taxon>
        <taxon>Heterobranchia</taxon>
        <taxon>Euthyneura</taxon>
        <taxon>Panpulmonata</taxon>
        <taxon>Sacoglossa</taxon>
        <taxon>Placobranchoidea</taxon>
        <taxon>Plakobranchidae</taxon>
        <taxon>Elysia</taxon>
    </lineage>
</organism>
<reference evidence="3 4" key="1">
    <citation type="journal article" date="2021" name="Elife">
        <title>Chloroplast acquisition without the gene transfer in kleptoplastic sea slugs, Plakobranchus ocellatus.</title>
        <authorList>
            <person name="Maeda T."/>
            <person name="Takahashi S."/>
            <person name="Yoshida T."/>
            <person name="Shimamura S."/>
            <person name="Takaki Y."/>
            <person name="Nagai Y."/>
            <person name="Toyoda A."/>
            <person name="Suzuki Y."/>
            <person name="Arimoto A."/>
            <person name="Ishii H."/>
            <person name="Satoh N."/>
            <person name="Nishiyama T."/>
            <person name="Hasebe M."/>
            <person name="Maruyama T."/>
            <person name="Minagawa J."/>
            <person name="Obokata J."/>
            <person name="Shigenobu S."/>
        </authorList>
    </citation>
    <scope>NUCLEOTIDE SEQUENCE [LARGE SCALE GENOMIC DNA]</scope>
</reference>